<comment type="caution">
    <text evidence="1">The sequence shown here is derived from an EMBL/GenBank/DDBJ whole genome shotgun (WGS) entry which is preliminary data.</text>
</comment>
<accession>A0ABS7EF10</accession>
<dbReference type="RefSeq" id="WP_220103600.1">
    <property type="nucleotide sequence ID" value="NZ_JAHZSS010000007.1"/>
</dbReference>
<keyword evidence="2" id="KW-1185">Reference proteome</keyword>
<organism evidence="1 2">
    <name type="scientific">Neiella holothuriorum</name>
    <dbReference type="NCBI Taxonomy" id="2870530"/>
    <lineage>
        <taxon>Bacteria</taxon>
        <taxon>Pseudomonadati</taxon>
        <taxon>Pseudomonadota</taxon>
        <taxon>Gammaproteobacteria</taxon>
        <taxon>Alteromonadales</taxon>
        <taxon>Echinimonadaceae</taxon>
        <taxon>Neiella</taxon>
    </lineage>
</organism>
<proteinExistence type="predicted"/>
<evidence type="ECO:0000313" key="2">
    <source>
        <dbReference type="Proteomes" id="UP001166251"/>
    </source>
</evidence>
<evidence type="ECO:0008006" key="3">
    <source>
        <dbReference type="Google" id="ProtNLM"/>
    </source>
</evidence>
<dbReference type="Proteomes" id="UP001166251">
    <property type="component" value="Unassembled WGS sequence"/>
</dbReference>
<name>A0ABS7EF10_9GAMM</name>
<gene>
    <name evidence="1" type="ORF">K0504_07690</name>
</gene>
<protein>
    <recommendedName>
        <fullName evidence="3">Restart primosome assembly protein PriC</fullName>
    </recommendedName>
</protein>
<sequence length="184" mass="20932">MSTSALIDTLLAKVTQTKQLLAPSLALAKQEHVLDITPISQASFESLSHTSSVHELSRALIFIEQQLAQLNASLSNNKDSGNISLHRVNIIGDNLVKVWRAISIKNKQAKPIRRKSGNFHKNYEIDWRNPSAELAKLKQFEIRLQQQLTQLIDERASAHKTDYARERLQRCRDTITQLQNTIKK</sequence>
<evidence type="ECO:0000313" key="1">
    <source>
        <dbReference type="EMBL" id="MBW8190915.1"/>
    </source>
</evidence>
<dbReference type="EMBL" id="JAHZSS010000007">
    <property type="protein sequence ID" value="MBW8190915.1"/>
    <property type="molecule type" value="Genomic_DNA"/>
</dbReference>
<reference evidence="1" key="1">
    <citation type="submission" date="2021-07" db="EMBL/GenBank/DDBJ databases">
        <title>Neiella marina sp. nov., isolated from the intestinal content of sea cucumber Apostichopus japonicus.</title>
        <authorList>
            <person name="Bai X."/>
        </authorList>
    </citation>
    <scope>NUCLEOTIDE SEQUENCE</scope>
    <source>
        <strain evidence="1">126</strain>
    </source>
</reference>